<dbReference type="InterPro" id="IPR036396">
    <property type="entry name" value="Cyt_P450_sf"/>
</dbReference>
<dbReference type="GO" id="GO:0051213">
    <property type="term" value="F:dioxygenase activity"/>
    <property type="evidence" value="ECO:0007669"/>
    <property type="project" value="UniProtKB-KW"/>
</dbReference>
<evidence type="ECO:0000313" key="8">
    <source>
        <dbReference type="EMBL" id="KAK6992254.1"/>
    </source>
</evidence>
<feature type="binding site" description="axial binding residue" evidence="6">
    <location>
        <position position="399"/>
    </location>
    <ligand>
        <name>heme b</name>
        <dbReference type="ChEBI" id="CHEBI:60344"/>
    </ligand>
    <ligandPart>
        <name>Fe</name>
        <dbReference type="ChEBI" id="CHEBI:18248"/>
    </ligandPart>
</feature>
<dbReference type="SUPFAM" id="SSF48264">
    <property type="entry name" value="Cytochrome P450"/>
    <property type="match status" value="1"/>
</dbReference>
<dbReference type="SUPFAM" id="SSF48113">
    <property type="entry name" value="Heme-dependent peroxidases"/>
    <property type="match status" value="1"/>
</dbReference>
<dbReference type="GO" id="GO:0020037">
    <property type="term" value="F:heme binding"/>
    <property type="evidence" value="ECO:0007669"/>
    <property type="project" value="InterPro"/>
</dbReference>
<feature type="region of interest" description="Disordered" evidence="7">
    <location>
        <begin position="45"/>
        <end position="64"/>
    </location>
</feature>
<dbReference type="InterPro" id="IPR034812">
    <property type="entry name" value="Ppo-like_N"/>
</dbReference>
<feature type="compositionally biased region" description="Polar residues" evidence="7">
    <location>
        <begin position="48"/>
        <end position="58"/>
    </location>
</feature>
<feature type="region of interest" description="Disordered" evidence="7">
    <location>
        <begin position="1"/>
        <end position="22"/>
    </location>
</feature>
<comment type="caution">
    <text evidence="8">The sequence shown here is derived from an EMBL/GenBank/DDBJ whole genome shotgun (WGS) entry which is preliminary data.</text>
</comment>
<evidence type="ECO:0000256" key="2">
    <source>
        <dbReference type="ARBA" id="ARBA00022723"/>
    </source>
</evidence>
<keyword evidence="8" id="KW-0575">Peroxidase</keyword>
<sequence>MSSVPNRRSSFFRRQSSVSGGSTVSASTMQWLLVALKYVNPPKVNGQDVITNGSTSSQPKDKESMLKELREQLKKGVDSVHSSSLSALVDAFRHKDSIDDRALLLEHGITLVSRLPDGSFANMAQDKIIELLYNDLAHPNSTNIGEDYAWRSADGSNNNVNVPELGRAGTPYARSVQQTHPLAKHELPDAGLVFDTLLKRDGFVNHPGGLSSLMFSFAALVIHSIFRTSHKDGNINDTSSYVDLSPLYGHDQTEQDRVRDKKAGRGLLHPDVFAEDRLLLLPPAVCAILVLFSRNHNYIAKKIFDINERGTYEDPETLKEEDLLKQDNEIFQTARLVNCGWFGSVVFSDYFSCILGLVRDGSSWSLNPFGEIRNPDHTMVERGQGNVCSVEFNCLYRWHATTSQEDEKWVDRVFENMFEGKGPNDVTPDDFMKAAAHIRSQEPDITHWTFGEMKRQADGKFRDEDLADILHNATEHPAAAFRARGTPASMRMHEIMGIEANRRWGVCSLNDFRKYLGLKPYASFREWNPDQEIADCAEKLYGKIDNLELYVGLQAEETKPLVEGAGLCPGYTISRAILSDAIALTRGDRHFTHDYTPFNLTAWGFADCQRDPKAFGFGSTLGRLFLRTLPDSFTENSVYAYFPLMLPTSMKTHLSKMHLLDNYDLTRPTQLSPVQQVTKYEEIIEIMKSPKFVAPYAARAAKIIKGNGFFLVGSQKEQEAIYKPLFDTPESLDKTGTFFRDTTRKLINSYSFALVGGKTCVVDIARDVLKVVPVLWVAEIAGIPLQTKENPHGDFTPAGLYTMLSEIYSYIFLENEKSKTMLMKTKVQAHVDSLLYHIKANLGLSSRISMMDSVAAMFGRKKPNEQHEIVKRLRDMGHSSDIANIILAIMVGATVELSLGLVNMINLLIDPDTLPSVQSAIAAGDLKGYALEAQRLEPPLRGVYRQVTEDATLGAHQFKKDARLFLDIRTANFNSGIFEDPKEVDPTRHPKEGYLHPDGIFKYLGEPFSVRVMSEVLRAVFGYKDVSRAPGKSGHLKRFEDETRQDLLFAYLDDEKMSSPWPTSMAIQRRCSFTSLCYSFIRHILQYIRIRIRCRQC</sequence>
<dbReference type="Gene3D" id="1.10.630.10">
    <property type="entry name" value="Cytochrome P450"/>
    <property type="match status" value="1"/>
</dbReference>
<dbReference type="GO" id="GO:0006631">
    <property type="term" value="P:fatty acid metabolic process"/>
    <property type="evidence" value="ECO:0007669"/>
    <property type="project" value="UniProtKB-ARBA"/>
</dbReference>
<proteinExistence type="predicted"/>
<dbReference type="GO" id="GO:0005506">
    <property type="term" value="F:iron ion binding"/>
    <property type="evidence" value="ECO:0007669"/>
    <property type="project" value="InterPro"/>
</dbReference>
<dbReference type="InterPro" id="IPR037120">
    <property type="entry name" value="Haem_peroxidase_sf_animal"/>
</dbReference>
<evidence type="ECO:0000256" key="3">
    <source>
        <dbReference type="ARBA" id="ARBA00022964"/>
    </source>
</evidence>
<dbReference type="PROSITE" id="PS50292">
    <property type="entry name" value="PEROXIDASE_3"/>
    <property type="match status" value="1"/>
</dbReference>
<evidence type="ECO:0000313" key="9">
    <source>
        <dbReference type="Proteomes" id="UP001362999"/>
    </source>
</evidence>
<evidence type="ECO:0000256" key="6">
    <source>
        <dbReference type="PIRSR" id="PIRSR619791-2"/>
    </source>
</evidence>
<dbReference type="GO" id="GO:0004497">
    <property type="term" value="F:monooxygenase activity"/>
    <property type="evidence" value="ECO:0007669"/>
    <property type="project" value="InterPro"/>
</dbReference>
<reference evidence="8 9" key="1">
    <citation type="journal article" date="2024" name="J Genomics">
        <title>Draft genome sequencing and assembly of Favolaschia claudopus CIRM-BRFM 2984 isolated from oak limbs.</title>
        <authorList>
            <person name="Navarro D."/>
            <person name="Drula E."/>
            <person name="Chaduli D."/>
            <person name="Cazenave R."/>
            <person name="Ahrendt S."/>
            <person name="Wang J."/>
            <person name="Lipzen A."/>
            <person name="Daum C."/>
            <person name="Barry K."/>
            <person name="Grigoriev I.V."/>
            <person name="Favel A."/>
            <person name="Rosso M.N."/>
            <person name="Martin F."/>
        </authorList>
    </citation>
    <scope>NUCLEOTIDE SEQUENCE [LARGE SCALE GENOMIC DNA]</scope>
    <source>
        <strain evidence="8 9">CIRM-BRFM 2984</strain>
    </source>
</reference>
<keyword evidence="3" id="KW-0223">Dioxygenase</keyword>
<gene>
    <name evidence="8" type="ORF">R3P38DRAFT_2740997</name>
</gene>
<evidence type="ECO:0000256" key="4">
    <source>
        <dbReference type="ARBA" id="ARBA00023002"/>
    </source>
</evidence>
<keyword evidence="4" id="KW-0560">Oxidoreductase</keyword>
<dbReference type="Gene3D" id="1.10.640.10">
    <property type="entry name" value="Haem peroxidase domain superfamily, animal type"/>
    <property type="match status" value="1"/>
</dbReference>
<dbReference type="PRINTS" id="PR00457">
    <property type="entry name" value="ANPEROXIDASE"/>
</dbReference>
<keyword evidence="1 6" id="KW-0349">Heme</keyword>
<dbReference type="PANTHER" id="PTHR11903:SF37">
    <property type="entry name" value="PSI-PRODUCING OXYGENASE A"/>
    <property type="match status" value="1"/>
</dbReference>
<keyword evidence="9" id="KW-1185">Reference proteome</keyword>
<dbReference type="GO" id="GO:0006979">
    <property type="term" value="P:response to oxidative stress"/>
    <property type="evidence" value="ECO:0007669"/>
    <property type="project" value="InterPro"/>
</dbReference>
<dbReference type="Pfam" id="PF03098">
    <property type="entry name" value="An_peroxidase"/>
    <property type="match status" value="2"/>
</dbReference>
<evidence type="ECO:0000256" key="5">
    <source>
        <dbReference type="ARBA" id="ARBA00023004"/>
    </source>
</evidence>
<protein>
    <submittedName>
        <fullName evidence="8">Heme peroxidase</fullName>
    </submittedName>
</protein>
<evidence type="ECO:0000256" key="1">
    <source>
        <dbReference type="ARBA" id="ARBA00022617"/>
    </source>
</evidence>
<dbReference type="InterPro" id="IPR019791">
    <property type="entry name" value="Haem_peroxidase_animal"/>
</dbReference>
<dbReference type="InterPro" id="IPR050783">
    <property type="entry name" value="Oxylipin_biosynth_metab"/>
</dbReference>
<dbReference type="AlphaFoldDB" id="A0AAV9ZTG3"/>
<dbReference type="EMBL" id="JAWWNJ010000112">
    <property type="protein sequence ID" value="KAK6992254.1"/>
    <property type="molecule type" value="Genomic_DNA"/>
</dbReference>
<accession>A0AAV9ZTG3</accession>
<dbReference type="PANTHER" id="PTHR11903">
    <property type="entry name" value="PROSTAGLANDIN G/H SYNTHASE"/>
    <property type="match status" value="1"/>
</dbReference>
<organism evidence="8 9">
    <name type="scientific">Favolaschia claudopus</name>
    <dbReference type="NCBI Taxonomy" id="2862362"/>
    <lineage>
        <taxon>Eukaryota</taxon>
        <taxon>Fungi</taxon>
        <taxon>Dikarya</taxon>
        <taxon>Basidiomycota</taxon>
        <taxon>Agaricomycotina</taxon>
        <taxon>Agaricomycetes</taxon>
        <taxon>Agaricomycetidae</taxon>
        <taxon>Agaricales</taxon>
        <taxon>Marasmiineae</taxon>
        <taxon>Mycenaceae</taxon>
        <taxon>Favolaschia</taxon>
    </lineage>
</organism>
<keyword evidence="5 6" id="KW-0408">Iron</keyword>
<keyword evidence="2 6" id="KW-0479">Metal-binding</keyword>
<name>A0AAV9ZTG3_9AGAR</name>
<dbReference type="Proteomes" id="UP001362999">
    <property type="component" value="Unassembled WGS sequence"/>
</dbReference>
<dbReference type="InterPro" id="IPR010255">
    <property type="entry name" value="Haem_peroxidase_sf"/>
</dbReference>
<feature type="compositionally biased region" description="Low complexity" evidence="7">
    <location>
        <begin position="7"/>
        <end position="22"/>
    </location>
</feature>
<dbReference type="GO" id="GO:0016705">
    <property type="term" value="F:oxidoreductase activity, acting on paired donors, with incorporation or reduction of molecular oxygen"/>
    <property type="evidence" value="ECO:0007669"/>
    <property type="project" value="InterPro"/>
</dbReference>
<dbReference type="CDD" id="cd09817">
    <property type="entry name" value="linoleate_diol_synthase_like"/>
    <property type="match status" value="1"/>
</dbReference>
<evidence type="ECO:0000256" key="7">
    <source>
        <dbReference type="SAM" id="MobiDB-lite"/>
    </source>
</evidence>
<dbReference type="GO" id="GO:0004601">
    <property type="term" value="F:peroxidase activity"/>
    <property type="evidence" value="ECO:0007669"/>
    <property type="project" value="UniProtKB-KW"/>
</dbReference>